<feature type="non-terminal residue" evidence="1">
    <location>
        <position position="1"/>
    </location>
</feature>
<reference evidence="1" key="1">
    <citation type="submission" date="2021-06" db="EMBL/GenBank/DDBJ databases">
        <authorList>
            <person name="Kallberg Y."/>
            <person name="Tangrot J."/>
            <person name="Rosling A."/>
        </authorList>
    </citation>
    <scope>NUCLEOTIDE SEQUENCE</scope>
    <source>
        <strain evidence="1">MA461A</strain>
    </source>
</reference>
<keyword evidence="2" id="KW-1185">Reference proteome</keyword>
<comment type="caution">
    <text evidence="1">The sequence shown here is derived from an EMBL/GenBank/DDBJ whole genome shotgun (WGS) entry which is preliminary data.</text>
</comment>
<dbReference type="EMBL" id="CAJVQC010081852">
    <property type="protein sequence ID" value="CAG8819098.1"/>
    <property type="molecule type" value="Genomic_DNA"/>
</dbReference>
<organism evidence="1 2">
    <name type="scientific">Racocetra persica</name>
    <dbReference type="NCBI Taxonomy" id="160502"/>
    <lineage>
        <taxon>Eukaryota</taxon>
        <taxon>Fungi</taxon>
        <taxon>Fungi incertae sedis</taxon>
        <taxon>Mucoromycota</taxon>
        <taxon>Glomeromycotina</taxon>
        <taxon>Glomeromycetes</taxon>
        <taxon>Diversisporales</taxon>
        <taxon>Gigasporaceae</taxon>
        <taxon>Racocetra</taxon>
    </lineage>
</organism>
<feature type="non-terminal residue" evidence="1">
    <location>
        <position position="300"/>
    </location>
</feature>
<name>A0ACA9S190_9GLOM</name>
<accession>A0ACA9S190</accession>
<sequence length="300" mass="33692">RGPFDVCDKPLNPRLSILPSAKPRTPYTKLTGTSSTVKTSLLNPDSPDGCWDELYMIAGGTGVTPMLQLIKYHLECSMKRENDNNKDKRMHLLFGNRKIEDVIDGMFLEDLALSSGGQLTITYCLSEPPSDWEGLQGRINKQIIQDWMNMMQGVFLQSPSETQKNILHSHSIRRDASDDSWSHSPTLKLQPPFMKSHEISQTSLLPHESTSVHSPSRESKTPLTQSDDQKDEDRTNVMEPYLEPKPSKKSALSIDTDLAKSEKSDTLIQGRIIVSGPYGMLVSVEEDLLEMGFNEQNMII</sequence>
<evidence type="ECO:0000313" key="2">
    <source>
        <dbReference type="Proteomes" id="UP000789920"/>
    </source>
</evidence>
<protein>
    <submittedName>
        <fullName evidence="1">23971_t:CDS:1</fullName>
    </submittedName>
</protein>
<evidence type="ECO:0000313" key="1">
    <source>
        <dbReference type="EMBL" id="CAG8819098.1"/>
    </source>
</evidence>
<gene>
    <name evidence="1" type="ORF">RPERSI_LOCUS25060</name>
</gene>
<dbReference type="Proteomes" id="UP000789920">
    <property type="component" value="Unassembled WGS sequence"/>
</dbReference>
<proteinExistence type="predicted"/>